<dbReference type="InterPro" id="IPR034751">
    <property type="entry name" value="Yippee"/>
</dbReference>
<proteinExistence type="inferred from homology"/>
<comment type="similarity">
    <text evidence="1 4">Belongs to the yippee family.</text>
</comment>
<dbReference type="Proteomes" id="UP001497392">
    <property type="component" value="Unassembled WGS sequence"/>
</dbReference>
<protein>
    <recommendedName>
        <fullName evidence="4">Protein yippee-like</fullName>
    </recommendedName>
</protein>
<feature type="domain" description="Yippee" evidence="5">
    <location>
        <begin position="14"/>
        <end position="112"/>
    </location>
</feature>
<evidence type="ECO:0000256" key="1">
    <source>
        <dbReference type="ARBA" id="ARBA00005613"/>
    </source>
</evidence>
<evidence type="ECO:0000313" key="7">
    <source>
        <dbReference type="Proteomes" id="UP001497392"/>
    </source>
</evidence>
<dbReference type="PANTHER" id="PTHR13848">
    <property type="entry name" value="PROTEIN YIPPEE-LIKE CG15309-RELATED"/>
    <property type="match status" value="1"/>
</dbReference>
<dbReference type="Pfam" id="PF03226">
    <property type="entry name" value="Yippee-Mis18"/>
    <property type="match status" value="1"/>
</dbReference>
<comment type="caution">
    <text evidence="6">The sequence shown here is derived from an EMBL/GenBank/DDBJ whole genome shotgun (WGS) entry which is preliminary data.</text>
</comment>
<evidence type="ECO:0000256" key="2">
    <source>
        <dbReference type="ARBA" id="ARBA00022723"/>
    </source>
</evidence>
<dbReference type="PROSITE" id="PS51792">
    <property type="entry name" value="YIPPEE"/>
    <property type="match status" value="1"/>
</dbReference>
<keyword evidence="7" id="KW-1185">Reference proteome</keyword>
<evidence type="ECO:0000256" key="4">
    <source>
        <dbReference type="RuleBase" id="RU110713"/>
    </source>
</evidence>
<dbReference type="EMBL" id="CAXHTA020000015">
    <property type="protein sequence ID" value="CAL5225808.1"/>
    <property type="molecule type" value="Genomic_DNA"/>
</dbReference>
<gene>
    <name evidence="6" type="primary">g8585</name>
    <name evidence="6" type="ORF">VP750_LOCUS7714</name>
</gene>
<evidence type="ECO:0000259" key="5">
    <source>
        <dbReference type="PROSITE" id="PS51792"/>
    </source>
</evidence>
<evidence type="ECO:0000313" key="6">
    <source>
        <dbReference type="EMBL" id="CAL5225808.1"/>
    </source>
</evidence>
<organism evidence="6 7">
    <name type="scientific">Coccomyxa viridis</name>
    <dbReference type="NCBI Taxonomy" id="1274662"/>
    <lineage>
        <taxon>Eukaryota</taxon>
        <taxon>Viridiplantae</taxon>
        <taxon>Chlorophyta</taxon>
        <taxon>core chlorophytes</taxon>
        <taxon>Trebouxiophyceae</taxon>
        <taxon>Trebouxiophyceae incertae sedis</taxon>
        <taxon>Coccomyxaceae</taxon>
        <taxon>Coccomyxa</taxon>
    </lineage>
</organism>
<reference evidence="6 7" key="1">
    <citation type="submission" date="2024-06" db="EMBL/GenBank/DDBJ databases">
        <authorList>
            <person name="Kraege A."/>
            <person name="Thomma B."/>
        </authorList>
    </citation>
    <scope>NUCLEOTIDE SEQUENCE [LARGE SCALE GENOMIC DNA]</scope>
</reference>
<dbReference type="InterPro" id="IPR004910">
    <property type="entry name" value="Yippee/Mis18/Cereblon"/>
</dbReference>
<evidence type="ECO:0000256" key="3">
    <source>
        <dbReference type="ARBA" id="ARBA00022833"/>
    </source>
</evidence>
<accession>A0ABP1G7F9</accession>
<name>A0ABP1G7F9_9CHLO</name>
<keyword evidence="3" id="KW-0862">Zinc</keyword>
<keyword evidence="2" id="KW-0479">Metal-binding</keyword>
<dbReference type="InterPro" id="IPR039058">
    <property type="entry name" value="Yippee_fam"/>
</dbReference>
<sequence>MGRPYLQYVGDRSARYCCRSCNCDVASSSALLWEGIMGSRQPAVLLRETVNVERCGEERRERLSTGRYTLVDISCRGCYKKLGWHYLCAATPDQKYKEGCSLIEVASLHIMPARPQEPEAPAVQHRVAVQC</sequence>